<proteinExistence type="predicted"/>
<reference evidence="2 3" key="1">
    <citation type="journal article" date="2015" name="Genome Announc.">
        <title>Draft Genome Sequence of a Heterotrophic Facultative Anaerobic Thermophilic Bacterium, Ardenticatena maritima Strain 110ST.</title>
        <authorList>
            <person name="Kawaichi S."/>
            <person name="Yoshida T."/>
            <person name="Sako Y."/>
            <person name="Nakamura R."/>
        </authorList>
    </citation>
    <scope>NUCLEOTIDE SEQUENCE [LARGE SCALE GENOMIC DNA]</scope>
    <source>
        <strain evidence="2 3">110S</strain>
    </source>
</reference>
<keyword evidence="3" id="KW-1185">Reference proteome</keyword>
<dbReference type="Proteomes" id="UP000037784">
    <property type="component" value="Unassembled WGS sequence"/>
</dbReference>
<dbReference type="EMBL" id="BBZA01000213">
    <property type="protein sequence ID" value="GAP63948.1"/>
    <property type="molecule type" value="Genomic_DNA"/>
</dbReference>
<evidence type="ECO:0000313" key="3">
    <source>
        <dbReference type="Proteomes" id="UP000037784"/>
    </source>
</evidence>
<organism evidence="2 3">
    <name type="scientific">Ardenticatena maritima</name>
    <dbReference type="NCBI Taxonomy" id="872965"/>
    <lineage>
        <taxon>Bacteria</taxon>
        <taxon>Bacillati</taxon>
        <taxon>Chloroflexota</taxon>
        <taxon>Ardenticatenia</taxon>
        <taxon>Ardenticatenales</taxon>
        <taxon>Ardenticatenaceae</taxon>
        <taxon>Ardenticatena</taxon>
    </lineage>
</organism>
<dbReference type="AlphaFoldDB" id="A0A0M9UDF1"/>
<dbReference type="InParanoid" id="A0A0M9UDF1"/>
<feature type="region of interest" description="Disordered" evidence="1">
    <location>
        <begin position="7"/>
        <end position="38"/>
    </location>
</feature>
<evidence type="ECO:0000313" key="2">
    <source>
        <dbReference type="EMBL" id="GAP63948.1"/>
    </source>
</evidence>
<reference evidence="3" key="2">
    <citation type="submission" date="2015-08" db="EMBL/GenBank/DDBJ databases">
        <title>Draft Genome Sequence of a Heterotrophic Facultative Anaerobic Bacterium Ardenticatena maritima Strain 110S.</title>
        <authorList>
            <person name="Kawaichi S."/>
            <person name="Yoshida T."/>
            <person name="Sako Y."/>
            <person name="Nakamura R."/>
        </authorList>
    </citation>
    <scope>NUCLEOTIDE SEQUENCE [LARGE SCALE GENOMIC DNA]</scope>
    <source>
        <strain evidence="3">110S</strain>
    </source>
</reference>
<protein>
    <submittedName>
        <fullName evidence="2">Uncharacterized protein</fullName>
    </submittedName>
</protein>
<evidence type="ECO:0000256" key="1">
    <source>
        <dbReference type="SAM" id="MobiDB-lite"/>
    </source>
</evidence>
<name>A0A0M9UDF1_9CHLR</name>
<comment type="caution">
    <text evidence="2">The sequence shown here is derived from an EMBL/GenBank/DDBJ whole genome shotgun (WGS) entry which is preliminary data.</text>
</comment>
<sequence>MMLILARNGLPSSEKKSSSSLSDSMMPSKMNVPQTKRTPGGTHWSPFFCGVMKYATRWVMRRTSSAGAAGSFVPSGVGTVTSNQRSSESLVVPVPRNCDEAPPLWSPPERWAENVTRKVSGLNCTLTVFSLLISLGLRSLSHSISRNSALVMLGGAGMACLYCSNRKVS</sequence>
<accession>A0A0M9UDF1</accession>
<feature type="compositionally biased region" description="Low complexity" evidence="1">
    <location>
        <begin position="18"/>
        <end position="30"/>
    </location>
</feature>
<gene>
    <name evidence="2" type="ORF">ARMA_2371</name>
</gene>